<evidence type="ECO:0000313" key="1">
    <source>
        <dbReference type="EMBL" id="CAA6814295.1"/>
    </source>
</evidence>
<dbReference type="InterPro" id="IPR011004">
    <property type="entry name" value="Trimer_LpxA-like_sf"/>
</dbReference>
<sequence>MQKLLVLFLLILEVDAKVNGLDLSYDNNLQNSKVINSQIVQGSLKLYDSVLNNTVIKSRNNIDNTEISNNTLVQQSSIKLINGSALDESEIVFNSLIEKSEIGLNSLVVQNSIYMNDALIDSSLIEGHSVLNDTQVKNSVVIQSHMGLGSGVSVENDSSFFLNNTIDNTSVSKSHLYQGAIVMRDAILNNVEINMENILTSKNGRNMFEDSIVIQGKHMFEGSTIENSRLETKSIISNTTINDATLNLCSTYMYEAMVSNTNIRKHCSMEESKITNGATVYQAMTRFN</sequence>
<name>A0A6S6TH42_9BACT</name>
<dbReference type="SUPFAM" id="SSF51161">
    <property type="entry name" value="Trimeric LpxA-like enzymes"/>
    <property type="match status" value="1"/>
</dbReference>
<protein>
    <submittedName>
        <fullName evidence="1">Uncharacterized protein</fullName>
    </submittedName>
</protein>
<organism evidence="1">
    <name type="scientific">uncultured Sulfurovum sp</name>
    <dbReference type="NCBI Taxonomy" id="269237"/>
    <lineage>
        <taxon>Bacteria</taxon>
        <taxon>Pseudomonadati</taxon>
        <taxon>Campylobacterota</taxon>
        <taxon>Epsilonproteobacteria</taxon>
        <taxon>Campylobacterales</taxon>
        <taxon>Sulfurovaceae</taxon>
        <taxon>Sulfurovum</taxon>
        <taxon>environmental samples</taxon>
    </lineage>
</organism>
<proteinExistence type="predicted"/>
<reference evidence="1" key="1">
    <citation type="submission" date="2020-01" db="EMBL/GenBank/DDBJ databases">
        <authorList>
            <person name="Meier V. D."/>
            <person name="Meier V D."/>
        </authorList>
    </citation>
    <scope>NUCLEOTIDE SEQUENCE</scope>
    <source>
        <strain evidence="1">HLG_WM_MAG_05</strain>
    </source>
</reference>
<dbReference type="EMBL" id="CACVAU010000044">
    <property type="protein sequence ID" value="CAA6814295.1"/>
    <property type="molecule type" value="Genomic_DNA"/>
</dbReference>
<gene>
    <name evidence="1" type="ORF">HELGO_WM4240</name>
</gene>
<accession>A0A6S6TH42</accession>
<dbReference type="AlphaFoldDB" id="A0A6S6TH42"/>